<sequence length="165" mass="18583">MFDGNSLDSTRVSVLVQPRSSGEGSGKPSSSSMDYWFARCYRLNILIHDRFRTMPPYGHPLTKYGIDLRITSEKAAMSFLLVYPAFRRNVQVSDTAGEKRSIWLQVARRNQLVEKMVERTLTKQGPAAAKVAKQEAEERKGKNDASMREANNQKPQGGSKEEGKE</sequence>
<evidence type="ECO:0000313" key="2">
    <source>
        <dbReference type="EMBL" id="KMP06738.1"/>
    </source>
</evidence>
<accession>A0A0J6YIJ3</accession>
<protein>
    <submittedName>
        <fullName evidence="2">Uncharacterized protein</fullName>
    </submittedName>
</protein>
<feature type="region of interest" description="Disordered" evidence="1">
    <location>
        <begin position="123"/>
        <end position="165"/>
    </location>
</feature>
<reference evidence="3" key="1">
    <citation type="journal article" date="2010" name="Genome Res.">
        <title>Population genomic sequencing of Coccidioides fungi reveals recent hybridization and transposon control.</title>
        <authorList>
            <person name="Neafsey D.E."/>
            <person name="Barker B.M."/>
            <person name="Sharpton T.J."/>
            <person name="Stajich J.E."/>
            <person name="Park D.J."/>
            <person name="Whiston E."/>
            <person name="Hung C.-Y."/>
            <person name="McMahan C."/>
            <person name="White J."/>
            <person name="Sykes S."/>
            <person name="Heiman D."/>
            <person name="Young S."/>
            <person name="Zeng Q."/>
            <person name="Abouelleil A."/>
            <person name="Aftuck L."/>
            <person name="Bessette D."/>
            <person name="Brown A."/>
            <person name="FitzGerald M."/>
            <person name="Lui A."/>
            <person name="Macdonald J.P."/>
            <person name="Priest M."/>
            <person name="Orbach M.J."/>
            <person name="Galgiani J.N."/>
            <person name="Kirkland T.N."/>
            <person name="Cole G.T."/>
            <person name="Birren B.W."/>
            <person name="Henn M.R."/>
            <person name="Taylor J.W."/>
            <person name="Rounsley S.D."/>
        </authorList>
    </citation>
    <scope>NUCLEOTIDE SEQUENCE [LARGE SCALE GENOMIC DNA]</scope>
    <source>
        <strain evidence="3">RMSCC 2394</strain>
    </source>
</reference>
<name>A0A0J6YIJ3_COCIT</name>
<evidence type="ECO:0000256" key="1">
    <source>
        <dbReference type="SAM" id="MobiDB-lite"/>
    </source>
</evidence>
<dbReference type="Proteomes" id="UP000054565">
    <property type="component" value="Unassembled WGS sequence"/>
</dbReference>
<organism evidence="2 3">
    <name type="scientific">Coccidioides immitis RMSCC 2394</name>
    <dbReference type="NCBI Taxonomy" id="404692"/>
    <lineage>
        <taxon>Eukaryota</taxon>
        <taxon>Fungi</taxon>
        <taxon>Dikarya</taxon>
        <taxon>Ascomycota</taxon>
        <taxon>Pezizomycotina</taxon>
        <taxon>Eurotiomycetes</taxon>
        <taxon>Eurotiomycetidae</taxon>
        <taxon>Onygenales</taxon>
        <taxon>Onygenaceae</taxon>
        <taxon>Coccidioides</taxon>
    </lineage>
</organism>
<evidence type="ECO:0000313" key="3">
    <source>
        <dbReference type="Proteomes" id="UP000054565"/>
    </source>
</evidence>
<gene>
    <name evidence="2" type="ORF">CIRG_06419</name>
</gene>
<dbReference type="AlphaFoldDB" id="A0A0J6YIJ3"/>
<dbReference type="EMBL" id="DS028096">
    <property type="protein sequence ID" value="KMP06738.1"/>
    <property type="molecule type" value="Genomic_DNA"/>
</dbReference>
<proteinExistence type="predicted"/>
<feature type="compositionally biased region" description="Basic and acidic residues" evidence="1">
    <location>
        <begin position="132"/>
        <end position="147"/>
    </location>
</feature>